<name>A0A6N0I0N3_9GAMM</name>
<dbReference type="PANTHER" id="PTHR11814">
    <property type="entry name" value="SULFATE TRANSPORTER"/>
    <property type="match status" value="1"/>
</dbReference>
<dbReference type="SUPFAM" id="SSF52091">
    <property type="entry name" value="SpoIIaa-like"/>
    <property type="match status" value="1"/>
</dbReference>
<evidence type="ECO:0000256" key="3">
    <source>
        <dbReference type="ARBA" id="ARBA00022989"/>
    </source>
</evidence>
<dbReference type="KEGG" id="rev:HUE57_05895"/>
<keyword evidence="4 5" id="KW-0472">Membrane</keyword>
<feature type="transmembrane region" description="Helical" evidence="5">
    <location>
        <begin position="362"/>
        <end position="381"/>
    </location>
</feature>
<dbReference type="CDD" id="cd07042">
    <property type="entry name" value="STAS_SulP_like_sulfate_transporter"/>
    <property type="match status" value="1"/>
</dbReference>
<feature type="transmembrane region" description="Helical" evidence="5">
    <location>
        <begin position="49"/>
        <end position="65"/>
    </location>
</feature>
<dbReference type="Pfam" id="PF00916">
    <property type="entry name" value="Sulfate_transp"/>
    <property type="match status" value="1"/>
</dbReference>
<dbReference type="GO" id="GO:0016020">
    <property type="term" value="C:membrane"/>
    <property type="evidence" value="ECO:0007669"/>
    <property type="project" value="UniProtKB-SubCell"/>
</dbReference>
<dbReference type="Gene3D" id="3.30.750.24">
    <property type="entry name" value="STAS domain"/>
    <property type="match status" value="1"/>
</dbReference>
<dbReference type="InterPro" id="IPR011547">
    <property type="entry name" value="SLC26A/SulP_dom"/>
</dbReference>
<feature type="transmembrane region" description="Helical" evidence="5">
    <location>
        <begin position="388"/>
        <end position="405"/>
    </location>
</feature>
<dbReference type="InterPro" id="IPR036513">
    <property type="entry name" value="STAS_dom_sf"/>
</dbReference>
<evidence type="ECO:0000256" key="5">
    <source>
        <dbReference type="SAM" id="Phobius"/>
    </source>
</evidence>
<feature type="transmembrane region" description="Helical" evidence="5">
    <location>
        <begin position="72"/>
        <end position="91"/>
    </location>
</feature>
<dbReference type="Proteomes" id="UP000509658">
    <property type="component" value="Chromosome"/>
</dbReference>
<feature type="transmembrane region" description="Helical" evidence="5">
    <location>
        <begin position="258"/>
        <end position="281"/>
    </location>
</feature>
<dbReference type="Pfam" id="PF01740">
    <property type="entry name" value="STAS"/>
    <property type="match status" value="1"/>
</dbReference>
<reference evidence="7 8" key="1">
    <citation type="submission" date="2020-05" db="EMBL/GenBank/DDBJ databases">
        <title>Horizontal transmission and recombination maintain forever young bacterial symbiont genomes.</title>
        <authorList>
            <person name="Russell S.L."/>
            <person name="Pepper-Tunick E."/>
            <person name="Svedberg J."/>
            <person name="Byrne A."/>
            <person name="Ruelas Castillo J."/>
            <person name="Vollmers C."/>
            <person name="Beinart R.A."/>
            <person name="Corbett-Detig R."/>
        </authorList>
    </citation>
    <scope>NUCLEOTIDE SEQUENCE [LARGE SCALE GENOMIC DNA]</scope>
    <source>
        <strain evidence="7">Santa_Monica_outfall</strain>
    </source>
</reference>
<feature type="transmembrane region" description="Helical" evidence="5">
    <location>
        <begin position="338"/>
        <end position="356"/>
    </location>
</feature>
<dbReference type="AlphaFoldDB" id="A0A6N0I0N3"/>
<keyword evidence="8" id="KW-1185">Reference proteome</keyword>
<keyword evidence="3 5" id="KW-1133">Transmembrane helix</keyword>
<evidence type="ECO:0000313" key="7">
    <source>
        <dbReference type="EMBL" id="QKQ28177.1"/>
    </source>
</evidence>
<feature type="transmembrane region" description="Helical" evidence="5">
    <location>
        <begin position="186"/>
        <end position="204"/>
    </location>
</feature>
<evidence type="ECO:0000256" key="1">
    <source>
        <dbReference type="ARBA" id="ARBA00004141"/>
    </source>
</evidence>
<feature type="transmembrane region" description="Helical" evidence="5">
    <location>
        <begin position="131"/>
        <end position="154"/>
    </location>
</feature>
<dbReference type="InterPro" id="IPR001902">
    <property type="entry name" value="SLC26A/SulP_fam"/>
</dbReference>
<sequence>MKLLPFMNWLGEAKNPTTIRADLIAGITVALVLIPQSMAYAQLAGLPPYYGLYISFMPVIIAALWGSSKQLATGPVAVVSLLTASAIIPLVGDPGAMTEAQMISIYAPLAILLAFLVGTFQLFLGVFKLGVIVNFLSHPVIVGFTNAAAMIIGLSQLNKIFGVSKERSESFVNDIWGVIQQVPDHTHIPTFLFGASAILILWGFKKYLPKIPGVLVAVAGTIVVSWMVGYEAMRPGAVVGTIPEGLPSFTMPTFDLDMMGTLITSAIVISLVGFMEAISIAKAMAAKTKDRIDPNQELIGQGLGNITGSFFQSYPASGSFSRSAVNLGAGAKTGMSSVFTGVIVVITLLFLTPLLYHLPKAVLAAVIIMAVIGLINFKAVIHAWHASKHDGIASIVTFVATLGFAPHLDKGIMVGAGLAILLYLYRTISPRVAQLGRFEDGTLRDLRVYPELPTDERIILIRFDGSLYFANVAYFEDTILAAVADKPSARYVLVVGDGINEMDASGEEVLRHLIERLRGNGIFMVVSGLKRQVLDVMRHTGLYEILGSGNIYATEDQALSAIYDQINPYGDEGNFCPLMPEKA</sequence>
<organism evidence="7 8">
    <name type="scientific">Candidatus Reidiella endopervernicosa</name>
    <dbReference type="NCBI Taxonomy" id="2738883"/>
    <lineage>
        <taxon>Bacteria</taxon>
        <taxon>Pseudomonadati</taxon>
        <taxon>Pseudomonadota</taxon>
        <taxon>Gammaproteobacteria</taxon>
        <taxon>Candidatus Reidiella</taxon>
    </lineage>
</organism>
<protein>
    <submittedName>
        <fullName evidence="7">SulP family inorganic anion transporter</fullName>
    </submittedName>
</protein>
<dbReference type="EMBL" id="CP054491">
    <property type="protein sequence ID" value="QKQ28177.1"/>
    <property type="molecule type" value="Genomic_DNA"/>
</dbReference>
<gene>
    <name evidence="7" type="ORF">HUE57_05895</name>
</gene>
<feature type="transmembrane region" description="Helical" evidence="5">
    <location>
        <begin position="411"/>
        <end position="428"/>
    </location>
</feature>
<evidence type="ECO:0000256" key="4">
    <source>
        <dbReference type="ARBA" id="ARBA00023136"/>
    </source>
</evidence>
<comment type="subcellular location">
    <subcellularLocation>
        <location evidence="1">Membrane</location>
        <topology evidence="1">Multi-pass membrane protein</topology>
    </subcellularLocation>
</comment>
<dbReference type="PROSITE" id="PS50801">
    <property type="entry name" value="STAS"/>
    <property type="match status" value="1"/>
</dbReference>
<evidence type="ECO:0000313" key="8">
    <source>
        <dbReference type="Proteomes" id="UP000509658"/>
    </source>
</evidence>
<proteinExistence type="predicted"/>
<feature type="transmembrane region" description="Helical" evidence="5">
    <location>
        <begin position="211"/>
        <end position="229"/>
    </location>
</feature>
<evidence type="ECO:0000256" key="2">
    <source>
        <dbReference type="ARBA" id="ARBA00022692"/>
    </source>
</evidence>
<dbReference type="InterPro" id="IPR002645">
    <property type="entry name" value="STAS_dom"/>
</dbReference>
<evidence type="ECO:0000259" key="6">
    <source>
        <dbReference type="PROSITE" id="PS50801"/>
    </source>
</evidence>
<feature type="domain" description="STAS" evidence="6">
    <location>
        <begin position="448"/>
        <end position="562"/>
    </location>
</feature>
<dbReference type="NCBIfam" id="TIGR00815">
    <property type="entry name" value="sulP"/>
    <property type="match status" value="1"/>
</dbReference>
<dbReference type="GO" id="GO:0055085">
    <property type="term" value="P:transmembrane transport"/>
    <property type="evidence" value="ECO:0007669"/>
    <property type="project" value="InterPro"/>
</dbReference>
<keyword evidence="2 5" id="KW-0812">Transmembrane</keyword>
<feature type="transmembrane region" description="Helical" evidence="5">
    <location>
        <begin position="103"/>
        <end position="124"/>
    </location>
</feature>
<accession>A0A6N0I0N3</accession>